<dbReference type="AlphaFoldDB" id="X1L9T7"/>
<comment type="caution">
    <text evidence="2">The sequence shown here is derived from an EMBL/GenBank/DDBJ whole genome shotgun (WGS) entry which is preliminary data.</text>
</comment>
<dbReference type="InterPro" id="IPR038071">
    <property type="entry name" value="UROD/MetE-like_sf"/>
</dbReference>
<dbReference type="PANTHER" id="PTHR47099">
    <property type="entry name" value="METHYLCOBAMIDE:COM METHYLTRANSFERASE MTBA"/>
    <property type="match status" value="1"/>
</dbReference>
<dbReference type="Pfam" id="PF01208">
    <property type="entry name" value="URO-D"/>
    <property type="match status" value="1"/>
</dbReference>
<dbReference type="PANTHER" id="PTHR47099:SF1">
    <property type="entry name" value="METHYLCOBAMIDE:COM METHYLTRANSFERASE MTBA"/>
    <property type="match status" value="1"/>
</dbReference>
<sequence length="338" mass="38888">ILLGKFQLGNREELLNKLQVDFRYVKPVYAGSGFKEESDESLHRELSDGTFVDIWGVKRKKVNWGRGSYLEMIESPLRDASSVKEIENNTWPRVEDFDYQSISRQCCKYKDLAIILTGDRLTTRASVFKLAMYLRGMDKFLMDLVLNPKLVEALVGKLLEFHLEHNRRIFEAAAKEIDIFMLGDDFGSENGLLISLPMFRRFFKPALRCLIDSAKKFNLKTMLHSCGAVREIIPDLIGMGLDILNPIQIRAKGMDPEDLKREFGRDICFHGSIDVQKELPFRTPEEIRKIVRSRIKILGKNGGFILAPSHNLQLDIPIDNIVAMYEAEREYTKLEPKT</sequence>
<dbReference type="EMBL" id="BARV01006674">
    <property type="protein sequence ID" value="GAI15838.1"/>
    <property type="molecule type" value="Genomic_DNA"/>
</dbReference>
<gene>
    <name evidence="2" type="ORF">S06H3_13669</name>
</gene>
<dbReference type="InterPro" id="IPR000257">
    <property type="entry name" value="Uroporphyrinogen_deCOase"/>
</dbReference>
<dbReference type="GO" id="GO:0004853">
    <property type="term" value="F:uroporphyrinogen decarboxylase activity"/>
    <property type="evidence" value="ECO:0007669"/>
    <property type="project" value="InterPro"/>
</dbReference>
<dbReference type="InterPro" id="IPR052024">
    <property type="entry name" value="Methanogen_methyltrans"/>
</dbReference>
<dbReference type="Gene3D" id="3.20.20.210">
    <property type="match status" value="1"/>
</dbReference>
<accession>X1L9T7</accession>
<evidence type="ECO:0000259" key="1">
    <source>
        <dbReference type="Pfam" id="PF01208"/>
    </source>
</evidence>
<protein>
    <recommendedName>
        <fullName evidence="1">Uroporphyrinogen decarboxylase (URO-D) domain-containing protein</fullName>
    </recommendedName>
</protein>
<name>X1L9T7_9ZZZZ</name>
<organism evidence="2">
    <name type="scientific">marine sediment metagenome</name>
    <dbReference type="NCBI Taxonomy" id="412755"/>
    <lineage>
        <taxon>unclassified sequences</taxon>
        <taxon>metagenomes</taxon>
        <taxon>ecological metagenomes</taxon>
    </lineage>
</organism>
<reference evidence="2" key="1">
    <citation type="journal article" date="2014" name="Front. Microbiol.">
        <title>High frequency of phylogenetically diverse reductive dehalogenase-homologous genes in deep subseafloor sedimentary metagenomes.</title>
        <authorList>
            <person name="Kawai M."/>
            <person name="Futagami T."/>
            <person name="Toyoda A."/>
            <person name="Takaki Y."/>
            <person name="Nishi S."/>
            <person name="Hori S."/>
            <person name="Arai W."/>
            <person name="Tsubouchi T."/>
            <person name="Morono Y."/>
            <person name="Uchiyama I."/>
            <person name="Ito T."/>
            <person name="Fujiyama A."/>
            <person name="Inagaki F."/>
            <person name="Takami H."/>
        </authorList>
    </citation>
    <scope>NUCLEOTIDE SEQUENCE</scope>
    <source>
        <strain evidence="2">Expedition CK06-06</strain>
    </source>
</reference>
<feature type="non-terminal residue" evidence="2">
    <location>
        <position position="1"/>
    </location>
</feature>
<proteinExistence type="predicted"/>
<evidence type="ECO:0000313" key="2">
    <source>
        <dbReference type="EMBL" id="GAI15838.1"/>
    </source>
</evidence>
<dbReference type="GO" id="GO:0006779">
    <property type="term" value="P:porphyrin-containing compound biosynthetic process"/>
    <property type="evidence" value="ECO:0007669"/>
    <property type="project" value="InterPro"/>
</dbReference>
<feature type="domain" description="Uroporphyrinogen decarboxylase (URO-D)" evidence="1">
    <location>
        <begin position="126"/>
        <end position="331"/>
    </location>
</feature>
<dbReference type="SUPFAM" id="SSF51726">
    <property type="entry name" value="UROD/MetE-like"/>
    <property type="match status" value="1"/>
</dbReference>